<reference evidence="2 3" key="1">
    <citation type="submission" date="2019-09" db="EMBL/GenBank/DDBJ databases">
        <title>Genome sequence of Rhodovastum atsumiense, a diverse member of the Acetobacteraceae family of non-sulfur purple photosynthetic bacteria.</title>
        <authorList>
            <person name="Meyer T."/>
            <person name="Kyndt J."/>
        </authorList>
    </citation>
    <scope>NUCLEOTIDE SEQUENCE [LARGE SCALE GENOMIC DNA]</scope>
    <source>
        <strain evidence="2 3">DSM 21279</strain>
    </source>
</reference>
<protein>
    <submittedName>
        <fullName evidence="2">Glycosyltransferase family 4 protein</fullName>
    </submittedName>
</protein>
<dbReference type="EMBL" id="VWPK01000026">
    <property type="protein sequence ID" value="KAA5610947.1"/>
    <property type="molecule type" value="Genomic_DNA"/>
</dbReference>
<dbReference type="PANTHER" id="PTHR45947:SF3">
    <property type="entry name" value="SULFOQUINOVOSYL TRANSFERASE SQD2"/>
    <property type="match status" value="1"/>
</dbReference>
<dbReference type="CDD" id="cd03801">
    <property type="entry name" value="GT4_PimA-like"/>
    <property type="match status" value="1"/>
</dbReference>
<proteinExistence type="predicted"/>
<evidence type="ECO:0000313" key="3">
    <source>
        <dbReference type="Proteomes" id="UP000325255"/>
    </source>
</evidence>
<comment type="caution">
    <text evidence="2">The sequence shown here is derived from an EMBL/GenBank/DDBJ whole genome shotgun (WGS) entry which is preliminary data.</text>
</comment>
<dbReference type="Proteomes" id="UP000325255">
    <property type="component" value="Unassembled WGS sequence"/>
</dbReference>
<keyword evidence="3" id="KW-1185">Reference proteome</keyword>
<keyword evidence="2" id="KW-0808">Transferase</keyword>
<dbReference type="AlphaFoldDB" id="A0A5M6ISY8"/>
<dbReference type="InterPro" id="IPR050194">
    <property type="entry name" value="Glycosyltransferase_grp1"/>
</dbReference>
<feature type="domain" description="Glycosyltransferase subfamily 4-like N-terminal" evidence="1">
    <location>
        <begin position="38"/>
        <end position="225"/>
    </location>
</feature>
<organism evidence="2 3">
    <name type="scientific">Rhodovastum atsumiense</name>
    <dbReference type="NCBI Taxonomy" id="504468"/>
    <lineage>
        <taxon>Bacteria</taxon>
        <taxon>Pseudomonadati</taxon>
        <taxon>Pseudomonadota</taxon>
        <taxon>Alphaproteobacteria</taxon>
        <taxon>Acetobacterales</taxon>
        <taxon>Acetobacteraceae</taxon>
        <taxon>Rhodovastum</taxon>
    </lineage>
</organism>
<dbReference type="RefSeq" id="WP_150042045.1">
    <property type="nucleotide sequence ID" value="NZ_OW485601.1"/>
</dbReference>
<accession>A0A5M6ISY8</accession>
<dbReference type="InterPro" id="IPR028098">
    <property type="entry name" value="Glyco_trans_4-like_N"/>
</dbReference>
<dbReference type="Pfam" id="PF13439">
    <property type="entry name" value="Glyco_transf_4"/>
    <property type="match status" value="1"/>
</dbReference>
<evidence type="ECO:0000259" key="1">
    <source>
        <dbReference type="Pfam" id="PF13439"/>
    </source>
</evidence>
<dbReference type="SUPFAM" id="SSF53756">
    <property type="entry name" value="UDP-Glycosyltransferase/glycogen phosphorylase"/>
    <property type="match status" value="1"/>
</dbReference>
<dbReference type="GO" id="GO:0016758">
    <property type="term" value="F:hexosyltransferase activity"/>
    <property type="evidence" value="ECO:0007669"/>
    <property type="project" value="TreeGrafter"/>
</dbReference>
<gene>
    <name evidence="2" type="ORF">F1189_17075</name>
</gene>
<dbReference type="PANTHER" id="PTHR45947">
    <property type="entry name" value="SULFOQUINOVOSYL TRANSFERASE SQD2"/>
    <property type="match status" value="1"/>
</dbReference>
<dbReference type="OrthoDB" id="9807209at2"/>
<evidence type="ECO:0000313" key="2">
    <source>
        <dbReference type="EMBL" id="KAA5610947.1"/>
    </source>
</evidence>
<dbReference type="Pfam" id="PF13692">
    <property type="entry name" value="Glyco_trans_1_4"/>
    <property type="match status" value="1"/>
</dbReference>
<dbReference type="Gene3D" id="3.40.50.2000">
    <property type="entry name" value="Glycogen Phosphorylase B"/>
    <property type="match status" value="2"/>
</dbReference>
<sequence>MNQIPSPPPGRILPPRRILWTMPYVPWPTTNGGKVKGYALLRQMAARGHAITLLCLTKEMPDEAARAHLESFLDELIVLPRRPRASPGRLLRAALSLGRPTVATINGCDPNYSRMFDTLLQRDFDIVQIEHSYAFEPFDAPLRRRGVPFLLNEHNVESQVVHEQYRRLPSWLRPLARLDAARARIWERQVLRRAACVIACSETDRDAFAAVGAHAVLLPHGIDLAPFATVRRDASARRVVFLGNYEYAPNVDAVHWLCEAIMPELWRTEPQARLAVYGHAMPQEWRRRWADARLEFHGYAASVAEVHAASSVFVAPLRSGGGSKLKVLEAMASAMPIVATREALTGLALRDSVDVLCGETADELADGLARCLHQPAMATRLGENARAVALAEHDWQAVGSALERIHATCLCPPTETATR</sequence>
<name>A0A5M6ISY8_9PROT</name>